<dbReference type="InterPro" id="IPR029071">
    <property type="entry name" value="Ubiquitin-like_domsf"/>
</dbReference>
<evidence type="ECO:0000313" key="13">
    <source>
        <dbReference type="Proteomes" id="UP000663852"/>
    </source>
</evidence>
<dbReference type="Gene3D" id="3.10.20.90">
    <property type="entry name" value="Phosphatidylinositol 3-kinase Catalytic Subunit, Chain A, domain 1"/>
    <property type="match status" value="1"/>
</dbReference>
<evidence type="ECO:0000256" key="6">
    <source>
        <dbReference type="ARBA" id="ARBA00022807"/>
    </source>
</evidence>
<dbReference type="SUPFAM" id="SSF54001">
    <property type="entry name" value="Cysteine proteinases"/>
    <property type="match status" value="1"/>
</dbReference>
<evidence type="ECO:0000256" key="4">
    <source>
        <dbReference type="ARBA" id="ARBA00022786"/>
    </source>
</evidence>
<comment type="catalytic activity">
    <reaction evidence="1 7">
        <text>Thiol-dependent hydrolysis of ester, thioester, amide, peptide and isopeptide bonds formed by the C-terminal Gly of ubiquitin (a 76-residue protein attached to proteins as an intracellular targeting signal).</text>
        <dbReference type="EC" id="3.4.19.12"/>
    </reaction>
</comment>
<dbReference type="InterPro" id="IPR028889">
    <property type="entry name" value="USP"/>
</dbReference>
<name>A0A814J1D0_ADIRI</name>
<evidence type="ECO:0000259" key="9">
    <source>
        <dbReference type="PROSITE" id="PS50235"/>
    </source>
</evidence>
<gene>
    <name evidence="10" type="ORF">EDS130_LOCUS16325</name>
    <name evidence="11" type="ORF">XAT740_LOCUS22525</name>
</gene>
<dbReference type="InterPro" id="IPR001394">
    <property type="entry name" value="Peptidase_C19_UCH"/>
</dbReference>
<protein>
    <recommendedName>
        <fullName evidence="7">Ubiquitin carboxyl-terminal hydrolase</fullName>
        <ecNumber evidence="7">3.4.19.12</ecNumber>
    </recommendedName>
</protein>
<reference evidence="10" key="1">
    <citation type="submission" date="2021-02" db="EMBL/GenBank/DDBJ databases">
        <authorList>
            <person name="Nowell W R."/>
        </authorList>
    </citation>
    <scope>NUCLEOTIDE SEQUENCE</scope>
</reference>
<dbReference type="SUPFAM" id="SSF54236">
    <property type="entry name" value="Ubiquitin-like"/>
    <property type="match status" value="1"/>
</dbReference>
<evidence type="ECO:0000313" key="12">
    <source>
        <dbReference type="Proteomes" id="UP000663828"/>
    </source>
</evidence>
<dbReference type="InterPro" id="IPR038765">
    <property type="entry name" value="Papain-like_cys_pep_sf"/>
</dbReference>
<dbReference type="InterPro" id="IPR050185">
    <property type="entry name" value="Ub_carboxyl-term_hydrolase"/>
</dbReference>
<dbReference type="GO" id="GO:0006508">
    <property type="term" value="P:proteolysis"/>
    <property type="evidence" value="ECO:0007669"/>
    <property type="project" value="UniProtKB-KW"/>
</dbReference>
<dbReference type="PANTHER" id="PTHR21646">
    <property type="entry name" value="UBIQUITIN CARBOXYL-TERMINAL HYDROLASE"/>
    <property type="match status" value="1"/>
</dbReference>
<keyword evidence="4 7" id="KW-0833">Ubl conjugation pathway</keyword>
<dbReference type="AlphaFoldDB" id="A0A814J1D0"/>
<evidence type="ECO:0000313" key="11">
    <source>
        <dbReference type="EMBL" id="CAF1180059.1"/>
    </source>
</evidence>
<dbReference type="EC" id="3.4.19.12" evidence="7"/>
<comment type="caution">
    <text evidence="10">The sequence shown here is derived from an EMBL/GenBank/DDBJ whole genome shotgun (WGS) entry which is preliminary data.</text>
</comment>
<dbReference type="PROSITE" id="PS00973">
    <property type="entry name" value="USP_2"/>
    <property type="match status" value="1"/>
</dbReference>
<dbReference type="GO" id="GO:0004843">
    <property type="term" value="F:cysteine-type deubiquitinase activity"/>
    <property type="evidence" value="ECO:0007669"/>
    <property type="project" value="UniProtKB-UniRule"/>
</dbReference>
<keyword evidence="6 7" id="KW-0788">Thiol protease</keyword>
<dbReference type="OrthoDB" id="73004at2759"/>
<evidence type="ECO:0000256" key="7">
    <source>
        <dbReference type="RuleBase" id="RU366025"/>
    </source>
</evidence>
<dbReference type="PROSITE" id="PS50235">
    <property type="entry name" value="USP_3"/>
    <property type="match status" value="1"/>
</dbReference>
<dbReference type="Gene3D" id="3.90.70.10">
    <property type="entry name" value="Cysteine proteinases"/>
    <property type="match status" value="1"/>
</dbReference>
<evidence type="ECO:0000256" key="1">
    <source>
        <dbReference type="ARBA" id="ARBA00000707"/>
    </source>
</evidence>
<keyword evidence="5 7" id="KW-0378">Hydrolase</keyword>
<evidence type="ECO:0000313" key="10">
    <source>
        <dbReference type="EMBL" id="CAF1029303.1"/>
    </source>
</evidence>
<organism evidence="10 13">
    <name type="scientific">Adineta ricciae</name>
    <name type="common">Rotifer</name>
    <dbReference type="NCBI Taxonomy" id="249248"/>
    <lineage>
        <taxon>Eukaryota</taxon>
        <taxon>Metazoa</taxon>
        <taxon>Spiralia</taxon>
        <taxon>Gnathifera</taxon>
        <taxon>Rotifera</taxon>
        <taxon>Eurotatoria</taxon>
        <taxon>Bdelloidea</taxon>
        <taxon>Adinetida</taxon>
        <taxon>Adinetidae</taxon>
        <taxon>Adineta</taxon>
    </lineage>
</organism>
<feature type="domain" description="USP" evidence="9">
    <location>
        <begin position="430"/>
        <end position="843"/>
    </location>
</feature>
<evidence type="ECO:0000256" key="8">
    <source>
        <dbReference type="SAM" id="MobiDB-lite"/>
    </source>
</evidence>
<evidence type="ECO:0000256" key="3">
    <source>
        <dbReference type="ARBA" id="ARBA00022670"/>
    </source>
</evidence>
<comment type="similarity">
    <text evidence="2 7">Belongs to the peptidase C19 family.</text>
</comment>
<keyword evidence="3 7" id="KW-0645">Protease</keyword>
<proteinExistence type="inferred from homology"/>
<dbReference type="PROSITE" id="PS00972">
    <property type="entry name" value="USP_1"/>
    <property type="match status" value="1"/>
</dbReference>
<dbReference type="PANTHER" id="PTHR21646:SF24">
    <property type="entry name" value="UBIQUITIN CARBOXYL-TERMINAL HYDROLASE"/>
    <property type="match status" value="1"/>
</dbReference>
<dbReference type="EMBL" id="CAJNOR010001663">
    <property type="protein sequence ID" value="CAF1180059.1"/>
    <property type="molecule type" value="Genomic_DNA"/>
</dbReference>
<dbReference type="Pfam" id="PF00443">
    <property type="entry name" value="UCH"/>
    <property type="match status" value="1"/>
</dbReference>
<evidence type="ECO:0000256" key="5">
    <source>
        <dbReference type="ARBA" id="ARBA00022801"/>
    </source>
</evidence>
<dbReference type="InterPro" id="IPR018200">
    <property type="entry name" value="USP_CS"/>
</dbReference>
<dbReference type="EMBL" id="CAJNOJ010000070">
    <property type="protein sequence ID" value="CAF1029303.1"/>
    <property type="molecule type" value="Genomic_DNA"/>
</dbReference>
<keyword evidence="12" id="KW-1185">Reference proteome</keyword>
<dbReference type="Proteomes" id="UP000663828">
    <property type="component" value="Unassembled WGS sequence"/>
</dbReference>
<dbReference type="Proteomes" id="UP000663852">
    <property type="component" value="Unassembled WGS sequence"/>
</dbReference>
<dbReference type="GO" id="GO:0016579">
    <property type="term" value="P:protein deubiquitination"/>
    <property type="evidence" value="ECO:0007669"/>
    <property type="project" value="InterPro"/>
</dbReference>
<accession>A0A814J1D0</accession>
<sequence length="853" mass="97624">MSSSDADRDHVCDNPDCPIRNRDHQVMSLILSYTDKKYDIALHAHVQSPPFLTVAQIIKDAREFLFLNDMPLEDIRLVGFHSKTDYTTVGDSDKNASLEQIGVTSGCVLDFEPTSNAVPPKQCELTIVGPDQMKTVTYEWYRATTKIRDLLEHIIEQFSLQSIDRNRIHLFTIFQELNLIDGINLRMSELGLHTRMNIHVEIIPPLSSTELRDDADVRVECSNEEEEFVLNVSKRKTLDNLKQKVQQRCKNRTPLNFTIRNEANEEISLVDSDRTLQSIGIKSGHTIYATFRLKNQQSSATTTNEEQLSSPSSDANVKNDKITVICQLPTENPVTTQLPIKDTVGRLLKYIDTLIVHRRLVISKISSDKISINRDENRSRCFVDMGFQPGDVIYVSTKDRTPVRSTIVSDRSSSPPEIEEKPKSLKKLPIGLDNLGNSCYMSSAFQCLAHISPLTDFFLNNIDRAHLANKNTDDLNPFDEVGYVIGAYADLLWNLWRCDEVDHGGYSFKPTRIKGCMADTHPRYGRQDQQDAQEFMSCFLEIIHQEIKKSNKNERDTIIKQLFFGQITSIITCMKCQKATSITQPISFLSIPLNRQERTFWIKFIPMQGEDMETYIDVSVNAEVGHIVAFFAEKFNDPPLFFHILAMLPEGEVDLRTPLREILTDELIFMEQEQRTKNKFPPPLNIPKRAPTLENCLEDFLSPEILEEERSCSYEKCRQKAQVIKQLKFHTLPSVLVIQFKRFLHENGLHQKIHTHINYPITGLDLNRFLPTPSADAIYDLVAVCNHSGGVAGGHYTACAQHSFGNKTNWYKFDDAYVNRIKPDDYDFEIVTRKAYLLFYVKRSCLQSQSATE</sequence>
<feature type="region of interest" description="Disordered" evidence="8">
    <location>
        <begin position="296"/>
        <end position="315"/>
    </location>
</feature>
<evidence type="ECO:0000256" key="2">
    <source>
        <dbReference type="ARBA" id="ARBA00009085"/>
    </source>
</evidence>